<dbReference type="EMBL" id="AJWJ01000865">
    <property type="protein sequence ID" value="KAF2068720.1"/>
    <property type="molecule type" value="Genomic_DNA"/>
</dbReference>
<dbReference type="InterPro" id="IPR036426">
    <property type="entry name" value="Bulb-type_lectin_dom_sf"/>
</dbReference>
<comment type="caution">
    <text evidence="2">The sequence shown here is derived from an EMBL/GenBank/DDBJ whole genome shotgun (WGS) entry which is preliminary data.</text>
</comment>
<dbReference type="OrthoDB" id="20685at2759"/>
<feature type="domain" description="Bulb-type lectin" evidence="1">
    <location>
        <begin position="1"/>
        <end position="122"/>
    </location>
</feature>
<dbReference type="AlphaFoldDB" id="A0A8J4PKX2"/>
<protein>
    <recommendedName>
        <fullName evidence="1">Bulb-type lectin domain-containing protein</fullName>
    </recommendedName>
</protein>
<dbReference type="SMART" id="SM00108">
    <property type="entry name" value="B_lectin"/>
    <property type="match status" value="2"/>
</dbReference>
<evidence type="ECO:0000259" key="1">
    <source>
        <dbReference type="PROSITE" id="PS50927"/>
    </source>
</evidence>
<dbReference type="SUPFAM" id="SSF51110">
    <property type="entry name" value="alpha-D-mannose-specific plant lectins"/>
    <property type="match status" value="2"/>
</dbReference>
<name>A0A8J4PKX2_9MYCE</name>
<dbReference type="CDD" id="cd00028">
    <property type="entry name" value="B_lectin"/>
    <property type="match status" value="1"/>
</dbReference>
<gene>
    <name evidence="2" type="ORF">CYY_009959</name>
</gene>
<dbReference type="PRINTS" id="PR01217">
    <property type="entry name" value="PRICHEXTENSN"/>
</dbReference>
<dbReference type="Gene3D" id="2.90.10.10">
    <property type="entry name" value="Bulb-type lectin domain"/>
    <property type="match status" value="3"/>
</dbReference>
<dbReference type="PROSITE" id="PS50927">
    <property type="entry name" value="BULB_LECTIN"/>
    <property type="match status" value="2"/>
</dbReference>
<proteinExistence type="predicted"/>
<sequence length="363" mass="40072">MRDRDRLCMNETIVSNSSSNYIKNGNFYATMQPDGNFVIYNCRTFVPSNAVWSTGTHNKSTGPYRLIMQADGNLVLYDVRNHPLWASNTDRQGRHPHTLVLNAGGVLELFDSQHHMLWHSNNPPACPPPPCGRGRHHTPHHKPSVCPTPTVVPVPVPVPVYPAYPAAPSPYQPATAYPSPYQQAPAYPSPYPAAPGYPSPPVGYPGPQPYPAAPGYPSPYPVAPGYPARPPRNDTMTDNERLVSNGKSVITSENKMYHLVMQHDGNLVLYRGTNWVHQYAEWSSKTYNKSPHSPHYCTVTSDGSLKVFDGHNNMLWQSGSACGKPGPFYLQVTDYGVLTLTNITGEQIWSSSALVNFLGAMFK</sequence>
<organism evidence="2 3">
    <name type="scientific">Polysphondylium violaceum</name>
    <dbReference type="NCBI Taxonomy" id="133409"/>
    <lineage>
        <taxon>Eukaryota</taxon>
        <taxon>Amoebozoa</taxon>
        <taxon>Evosea</taxon>
        <taxon>Eumycetozoa</taxon>
        <taxon>Dictyostelia</taxon>
        <taxon>Dictyosteliales</taxon>
        <taxon>Dictyosteliaceae</taxon>
        <taxon>Polysphondylium</taxon>
    </lineage>
</organism>
<accession>A0A8J4PKX2</accession>
<feature type="domain" description="Bulb-type lectin" evidence="1">
    <location>
        <begin position="234"/>
        <end position="353"/>
    </location>
</feature>
<evidence type="ECO:0000313" key="2">
    <source>
        <dbReference type="EMBL" id="KAF2068720.1"/>
    </source>
</evidence>
<evidence type="ECO:0000313" key="3">
    <source>
        <dbReference type="Proteomes" id="UP000695562"/>
    </source>
</evidence>
<dbReference type="InterPro" id="IPR001480">
    <property type="entry name" value="Bulb-type_lectin_dom"/>
</dbReference>
<dbReference type="Proteomes" id="UP000695562">
    <property type="component" value="Unassembled WGS sequence"/>
</dbReference>
<reference evidence="2" key="1">
    <citation type="submission" date="2020-01" db="EMBL/GenBank/DDBJ databases">
        <title>Development of genomics and gene disruption for Polysphondylium violaceum indicates a role for the polyketide synthase stlB in stalk morphogenesis.</title>
        <authorList>
            <person name="Narita B."/>
            <person name="Kawabe Y."/>
            <person name="Kin K."/>
            <person name="Saito T."/>
            <person name="Gibbs R."/>
            <person name="Kuspa A."/>
            <person name="Muzny D."/>
            <person name="Queller D."/>
            <person name="Richards S."/>
            <person name="Strassman J."/>
            <person name="Sucgang R."/>
            <person name="Worley K."/>
            <person name="Schaap P."/>
        </authorList>
    </citation>
    <scope>NUCLEOTIDE SEQUENCE</scope>
    <source>
        <strain evidence="2">QSvi11</strain>
    </source>
</reference>
<keyword evidence="3" id="KW-1185">Reference proteome</keyword>